<feature type="domain" description="AAA+ ATPase" evidence="3">
    <location>
        <begin position="493"/>
        <end position="629"/>
    </location>
</feature>
<dbReference type="SMART" id="SM00382">
    <property type="entry name" value="AAA"/>
    <property type="match status" value="2"/>
</dbReference>
<dbReference type="PANTHER" id="PTHR23077">
    <property type="entry name" value="AAA-FAMILY ATPASE"/>
    <property type="match status" value="1"/>
</dbReference>
<reference evidence="4 5" key="1">
    <citation type="journal article" date="2018" name="IMA Fungus">
        <title>IMA Genome-F 9: Draft genome sequence of Annulohypoxylon stygium, Aspergillus mulundensis, Berkeleyomyces basicola (syn. Thielaviopsis basicola), Ceratocystis smalleyi, two Cercospora beticola strains, Coleophoma cylindrospora, Fusarium fracticaudum, Phialophora cf. hyalina, and Morchella septimelata.</title>
        <authorList>
            <person name="Wingfield B.D."/>
            <person name="Bills G.F."/>
            <person name="Dong Y."/>
            <person name="Huang W."/>
            <person name="Nel W.J."/>
            <person name="Swalarsk-Parry B.S."/>
            <person name="Vaghefi N."/>
            <person name="Wilken P.M."/>
            <person name="An Z."/>
            <person name="de Beer Z.W."/>
            <person name="De Vos L."/>
            <person name="Chen L."/>
            <person name="Duong T.A."/>
            <person name="Gao Y."/>
            <person name="Hammerbacher A."/>
            <person name="Kikkert J.R."/>
            <person name="Li Y."/>
            <person name="Li H."/>
            <person name="Li K."/>
            <person name="Li Q."/>
            <person name="Liu X."/>
            <person name="Ma X."/>
            <person name="Naidoo K."/>
            <person name="Pethybridge S.J."/>
            <person name="Sun J."/>
            <person name="Steenkamp E.T."/>
            <person name="van der Nest M.A."/>
            <person name="van Wyk S."/>
            <person name="Wingfield M.J."/>
            <person name="Xiong C."/>
            <person name="Yue Q."/>
            <person name="Zhang X."/>
        </authorList>
    </citation>
    <scope>NUCLEOTIDE SEQUENCE [LARGE SCALE GENOMIC DNA]</scope>
    <source>
        <strain evidence="4 5">BP5796</strain>
    </source>
</reference>
<dbReference type="PROSITE" id="PS00674">
    <property type="entry name" value="AAA"/>
    <property type="match status" value="1"/>
</dbReference>
<dbReference type="FunFam" id="3.40.50.300:FF:001721">
    <property type="entry name" value="AAA family ATPase, putative"/>
    <property type="match status" value="1"/>
</dbReference>
<dbReference type="CDD" id="cd19511">
    <property type="entry name" value="RecA-like_CDC48_r2-like"/>
    <property type="match status" value="1"/>
</dbReference>
<sequence>MSSLITSEKTLEVKIRPFSSGVQERADQKGVARVNLCKESLLDLRLESGQPCFLWKEGGQKREAIAWLTAEKSLSKKVIQVAKTFQEVCGFKLGDDVFISAAGSLASAENITLRDMSATEVEGVSDLNPEERPHWEWFLEESLARAEIIFPGMFFKNLSLRGPRRSFKVESVNGKTNGVAKFEAASSVHIASQDNIVAETQVIGSAKLSLINIAGIDQALSKLNRFLKNFDKQFEIPWGPRSCAVLVHGGHGSGKSFILDKIASTGWGKVHKIRSDAKPDAIRSVFKDARMSQPSIVLIDKLDALLSKDGTGDALGEELDNLASTCTTSMSRVMIAAATLDASTVPLDLRSETRFNTEIVLPVPDATARKQILKSLAPPVQPDSYDEILESLGDRTHAYTPRDLVSLLVEARNIAEDKLGSEPAMDTVYIIRDDLEQALLAVRPTAMHDITLKPPSVRWHEIGGQDGIKKALQRAVETPLTHPDRMKRVGISPTKGLLLYGPPGCSKTLSAQAMATEIGFNFFAVKGAELLNMYVGESERAVRNIFARARAASPSIIFFDEIESIGGKRESGGRSSGVNVLTTLLNEMDGIETLKGVTVLAATNQPEALDLALLRPGRFDKLLYVAPPDSTGREEILRVRQRKMDWASDVDIHTLVAKTDGFSGAEIVGICQTAGDTCMDRCALTGKEEQISMEDFLNAIDSVKMQITPEMIQGYEDWARGARGDSV</sequence>
<dbReference type="Gene3D" id="3.40.50.300">
    <property type="entry name" value="P-loop containing nucleotide triphosphate hydrolases"/>
    <property type="match status" value="2"/>
</dbReference>
<dbReference type="InterPro" id="IPR050168">
    <property type="entry name" value="AAA_ATPase_domain"/>
</dbReference>
<dbReference type="AlphaFoldDB" id="A0A3D8QQZ1"/>
<dbReference type="InterPro" id="IPR003959">
    <property type="entry name" value="ATPase_AAA_core"/>
</dbReference>
<keyword evidence="5" id="KW-1185">Reference proteome</keyword>
<dbReference type="Pfam" id="PF17862">
    <property type="entry name" value="AAA_lid_3"/>
    <property type="match status" value="1"/>
</dbReference>
<evidence type="ECO:0000313" key="5">
    <source>
        <dbReference type="Proteomes" id="UP000256328"/>
    </source>
</evidence>
<dbReference type="InterPro" id="IPR027417">
    <property type="entry name" value="P-loop_NTPase"/>
</dbReference>
<dbReference type="InterPro" id="IPR041569">
    <property type="entry name" value="AAA_lid_3"/>
</dbReference>
<proteinExistence type="predicted"/>
<comment type="caution">
    <text evidence="4">The sequence shown here is derived from an EMBL/GenBank/DDBJ whole genome shotgun (WGS) entry which is preliminary data.</text>
</comment>
<dbReference type="Gene3D" id="1.10.8.60">
    <property type="match status" value="2"/>
</dbReference>
<keyword evidence="1" id="KW-0547">Nucleotide-binding</keyword>
<dbReference type="OrthoDB" id="27435at2759"/>
<keyword evidence="2" id="KW-0067">ATP-binding</keyword>
<evidence type="ECO:0000256" key="2">
    <source>
        <dbReference type="ARBA" id="ARBA00022840"/>
    </source>
</evidence>
<accession>A0A3D8QQZ1</accession>
<evidence type="ECO:0000313" key="4">
    <source>
        <dbReference type="EMBL" id="RDW64222.1"/>
    </source>
</evidence>
<dbReference type="Pfam" id="PF00004">
    <property type="entry name" value="AAA"/>
    <property type="match status" value="2"/>
</dbReference>
<dbReference type="InterPro" id="IPR003593">
    <property type="entry name" value="AAA+_ATPase"/>
</dbReference>
<name>A0A3D8QQZ1_9HELO</name>
<feature type="domain" description="AAA+ ATPase" evidence="3">
    <location>
        <begin position="241"/>
        <end position="365"/>
    </location>
</feature>
<dbReference type="SUPFAM" id="SSF52540">
    <property type="entry name" value="P-loop containing nucleoside triphosphate hydrolases"/>
    <property type="match status" value="2"/>
</dbReference>
<dbReference type="InterPro" id="IPR003960">
    <property type="entry name" value="ATPase_AAA_CS"/>
</dbReference>
<dbReference type="EMBL" id="PDLN01000016">
    <property type="protein sequence ID" value="RDW64222.1"/>
    <property type="molecule type" value="Genomic_DNA"/>
</dbReference>
<dbReference type="PANTHER" id="PTHR23077:SF27">
    <property type="entry name" value="ATPASE FAMILY GENE 2 PROTEIN HOMOLOG A"/>
    <property type="match status" value="1"/>
</dbReference>
<evidence type="ECO:0000259" key="3">
    <source>
        <dbReference type="SMART" id="SM00382"/>
    </source>
</evidence>
<evidence type="ECO:0000256" key="1">
    <source>
        <dbReference type="ARBA" id="ARBA00022741"/>
    </source>
</evidence>
<dbReference type="Proteomes" id="UP000256328">
    <property type="component" value="Unassembled WGS sequence"/>
</dbReference>
<dbReference type="GO" id="GO:0005524">
    <property type="term" value="F:ATP binding"/>
    <property type="evidence" value="ECO:0007669"/>
    <property type="project" value="UniProtKB-KW"/>
</dbReference>
<dbReference type="GO" id="GO:0016887">
    <property type="term" value="F:ATP hydrolysis activity"/>
    <property type="evidence" value="ECO:0007669"/>
    <property type="project" value="InterPro"/>
</dbReference>
<dbReference type="GO" id="GO:0005737">
    <property type="term" value="C:cytoplasm"/>
    <property type="evidence" value="ECO:0007669"/>
    <property type="project" value="TreeGrafter"/>
</dbReference>
<protein>
    <submittedName>
        <fullName evidence="4">AAA family ATPase-like protein</fullName>
    </submittedName>
</protein>
<gene>
    <name evidence="4" type="ORF">BP5796_10724</name>
</gene>
<organism evidence="4 5">
    <name type="scientific">Coleophoma crateriformis</name>
    <dbReference type="NCBI Taxonomy" id="565419"/>
    <lineage>
        <taxon>Eukaryota</taxon>
        <taxon>Fungi</taxon>
        <taxon>Dikarya</taxon>
        <taxon>Ascomycota</taxon>
        <taxon>Pezizomycotina</taxon>
        <taxon>Leotiomycetes</taxon>
        <taxon>Helotiales</taxon>
        <taxon>Dermateaceae</taxon>
        <taxon>Coleophoma</taxon>
    </lineage>
</organism>